<feature type="compositionally biased region" description="Basic and acidic residues" evidence="1">
    <location>
        <begin position="427"/>
        <end position="436"/>
    </location>
</feature>
<evidence type="ECO:0000259" key="3">
    <source>
        <dbReference type="Pfam" id="PF13439"/>
    </source>
</evidence>
<keyword evidence="4" id="KW-0808">Transferase</keyword>
<dbReference type="PANTHER" id="PTHR12526:SF595">
    <property type="entry name" value="BLL5217 PROTEIN"/>
    <property type="match status" value="1"/>
</dbReference>
<gene>
    <name evidence="4" type="ORF">ENP34_10480</name>
</gene>
<evidence type="ECO:0000313" key="4">
    <source>
        <dbReference type="EMBL" id="HEG91848.1"/>
    </source>
</evidence>
<dbReference type="Pfam" id="PF00534">
    <property type="entry name" value="Glycos_transf_1"/>
    <property type="match status" value="1"/>
</dbReference>
<dbReference type="Pfam" id="PF13439">
    <property type="entry name" value="Glyco_transf_4"/>
    <property type="match status" value="1"/>
</dbReference>
<dbReference type="CDD" id="cd03802">
    <property type="entry name" value="GT4_AviGT4-like"/>
    <property type="match status" value="1"/>
</dbReference>
<evidence type="ECO:0000259" key="2">
    <source>
        <dbReference type="Pfam" id="PF00534"/>
    </source>
</evidence>
<feature type="domain" description="Glycosyl transferase family 1" evidence="2">
    <location>
        <begin position="164"/>
        <end position="315"/>
    </location>
</feature>
<dbReference type="EMBL" id="DSIY01000247">
    <property type="protein sequence ID" value="HEG91848.1"/>
    <property type="molecule type" value="Genomic_DNA"/>
</dbReference>
<feature type="region of interest" description="Disordered" evidence="1">
    <location>
        <begin position="386"/>
        <end position="436"/>
    </location>
</feature>
<comment type="caution">
    <text evidence="4">The sequence shown here is derived from an EMBL/GenBank/DDBJ whole genome shotgun (WGS) entry which is preliminary data.</text>
</comment>
<reference evidence="4" key="1">
    <citation type="journal article" date="2020" name="mSystems">
        <title>Genome- and Community-Level Interaction Insights into Carbon Utilization and Element Cycling Functions of Hydrothermarchaeota in Hydrothermal Sediment.</title>
        <authorList>
            <person name="Zhou Z."/>
            <person name="Liu Y."/>
            <person name="Xu W."/>
            <person name="Pan J."/>
            <person name="Luo Z.H."/>
            <person name="Li M."/>
        </authorList>
    </citation>
    <scope>NUCLEOTIDE SEQUENCE [LARGE SCALE GENOMIC DNA]</scope>
    <source>
        <strain evidence="4">SpSt-210</strain>
    </source>
</reference>
<dbReference type="InterPro" id="IPR001296">
    <property type="entry name" value="Glyco_trans_1"/>
</dbReference>
<dbReference type="InterPro" id="IPR028098">
    <property type="entry name" value="Glyco_trans_4-like_N"/>
</dbReference>
<evidence type="ECO:0000256" key="1">
    <source>
        <dbReference type="SAM" id="MobiDB-lite"/>
    </source>
</evidence>
<organism evidence="4">
    <name type="scientific">Thermorudis peleae</name>
    <dbReference type="NCBI Taxonomy" id="1382356"/>
    <lineage>
        <taxon>Bacteria</taxon>
        <taxon>Pseudomonadati</taxon>
        <taxon>Thermomicrobiota</taxon>
        <taxon>Thermomicrobia</taxon>
        <taxon>Thermomicrobia incertae sedis</taxon>
        <taxon>Thermorudis</taxon>
    </lineage>
</organism>
<dbReference type="AlphaFoldDB" id="A0A831TJ79"/>
<protein>
    <submittedName>
        <fullName evidence="4">Glycosyltransferase family 4 protein</fullName>
    </submittedName>
</protein>
<dbReference type="GO" id="GO:0016757">
    <property type="term" value="F:glycosyltransferase activity"/>
    <property type="evidence" value="ECO:0007669"/>
    <property type="project" value="InterPro"/>
</dbReference>
<dbReference type="SUPFAM" id="SSF53756">
    <property type="entry name" value="UDP-Glycosyltransferase/glycogen phosphorylase"/>
    <property type="match status" value="1"/>
</dbReference>
<accession>A0A831TJ79</accession>
<name>A0A831TJ79_9BACT</name>
<dbReference type="PANTHER" id="PTHR12526">
    <property type="entry name" value="GLYCOSYLTRANSFERASE"/>
    <property type="match status" value="1"/>
</dbReference>
<feature type="domain" description="Glycosyltransferase subfamily 4-like N-terminal" evidence="3">
    <location>
        <begin position="18"/>
        <end position="160"/>
    </location>
</feature>
<proteinExistence type="predicted"/>
<dbReference type="Gene3D" id="3.40.50.2000">
    <property type="entry name" value="Glycogen Phosphorylase B"/>
    <property type="match status" value="2"/>
</dbReference>
<sequence length="436" mass="48300">MRIAQIAPLYEAVPPKLYGGTERVVHALVEELVRRGHEVTLFATADSRTSARLVPMADGGLRLLGTKDPWALHVAMLEEVYAQADQFDVIHSHVDYLTFPFARQSSTPTITTLHGRLDMPETRRVLARFPEQRLVSISETQRLPLADLPLRWQATVYNGIRLEHFPFRAEPDDPPYLVFLGRISPEKGPLQAIEVAKRAGIPLKIAAKIDPADREWAEANFLPLLDTPGVEYLGEVNEQQKAELLGGALALLFPINWPEPFGLVMIESMACGTPVVAFPGGSVEEIVVDGVTGLICHSHTIDEMVAALERVEQLDRAACRRHVERYFSSRVMAERYEAVYRQALAESLAERLGPAIASLDGRLTTRDLIGHDGRHLLLTARVLRNGQTQQTPDEKGQASLDWYDDGRIPENGHATAAPGVTTLSEQSIDRDRPAAD</sequence>